<dbReference type="InterPro" id="IPR029052">
    <property type="entry name" value="Metallo-depent_PP-like"/>
</dbReference>
<organism evidence="5 6">
    <name type="scientific">Desulfamplus magnetovallimortis</name>
    <dbReference type="NCBI Taxonomy" id="1246637"/>
    <lineage>
        <taxon>Bacteria</taxon>
        <taxon>Pseudomonadati</taxon>
        <taxon>Thermodesulfobacteriota</taxon>
        <taxon>Desulfobacteria</taxon>
        <taxon>Desulfobacterales</taxon>
        <taxon>Desulfobacteraceae</taxon>
        <taxon>Desulfamplus</taxon>
    </lineage>
</organism>
<feature type="compositionally biased region" description="Basic and acidic residues" evidence="1">
    <location>
        <begin position="474"/>
        <end position="484"/>
    </location>
</feature>
<evidence type="ECO:0000313" key="6">
    <source>
        <dbReference type="Proteomes" id="UP000191931"/>
    </source>
</evidence>
<dbReference type="InterPro" id="IPR004843">
    <property type="entry name" value="Calcineurin-like_PHP"/>
</dbReference>
<dbReference type="Gene3D" id="3.60.21.10">
    <property type="match status" value="1"/>
</dbReference>
<gene>
    <name evidence="5" type="ORF">MTBBW1_820002</name>
</gene>
<dbReference type="NCBIfam" id="NF038117">
    <property type="entry name" value="choice_anch_I"/>
    <property type="match status" value="1"/>
</dbReference>
<feature type="signal peptide" evidence="2">
    <location>
        <begin position="1"/>
        <end position="23"/>
    </location>
</feature>
<reference evidence="5 6" key="1">
    <citation type="submission" date="2017-03" db="EMBL/GenBank/DDBJ databases">
        <authorList>
            <person name="Afonso C.L."/>
            <person name="Miller P.J."/>
            <person name="Scott M.A."/>
            <person name="Spackman E."/>
            <person name="Goraichik I."/>
            <person name="Dimitrov K.M."/>
            <person name="Suarez D.L."/>
            <person name="Swayne D.E."/>
        </authorList>
    </citation>
    <scope>NUCLEOTIDE SEQUENCE [LARGE SCALE GENOMIC DNA]</scope>
    <source>
        <strain evidence="5">PRJEB14757</strain>
    </source>
</reference>
<keyword evidence="2" id="KW-0732">Signal</keyword>
<protein>
    <submittedName>
        <fullName evidence="5">Alkaline phosphatase (Modular protein)</fullName>
    </submittedName>
</protein>
<evidence type="ECO:0000259" key="3">
    <source>
        <dbReference type="Pfam" id="PF00149"/>
    </source>
</evidence>
<evidence type="ECO:0000259" key="4">
    <source>
        <dbReference type="Pfam" id="PF22494"/>
    </source>
</evidence>
<dbReference type="SUPFAM" id="SSF56300">
    <property type="entry name" value="Metallo-dependent phosphatases"/>
    <property type="match status" value="1"/>
</dbReference>
<accession>A0A1W1HKC7</accession>
<evidence type="ECO:0000256" key="1">
    <source>
        <dbReference type="SAM" id="MobiDB-lite"/>
    </source>
</evidence>
<feature type="domain" description="Calcineurin-like phosphoesterase" evidence="3">
    <location>
        <begin position="588"/>
        <end position="836"/>
    </location>
</feature>
<feature type="region of interest" description="Disordered" evidence="1">
    <location>
        <begin position="466"/>
        <end position="490"/>
    </location>
</feature>
<sequence length="994" mass="107471">MKNFFSVMAFLLICLSLTAGGHADENDMCATFDNNTYTLEIPCFIYGEKYSLKLEMTDPLNLQFKLTEMIPVSDGNETSETTSTTTIALNKVSTYLTGLFDESAAEISAFDPVSRQLFVVNANSGRIDVLSVGEGLTAATEIDLAPYGAGANSVAFHEGVLAVAVEANPKQNRGKVVFFDASGTYLNSVDVGALPDMVTFTKDGKYVLVANEGEPNGDYSMDPEGSVGVIDISGGVNSATVKIASFTAFNDDVAQLKAQGLNIYGPGSTLAQDMEPEYIAVSSDSTKAWVTCQENNAIAEVDIATATIVAIYPLGFKDHSIPGNGMDVSNKDNGIHIATWPVMGMYQPDSIAAYSVNGQTYLVTANEGDSRDYDAFSEEARVKDITLDPTAFPTAATLQLDENMGRLKITKTLGDVDGDGDYDQLYSYGTRSFSIWKATASGMQLVFDSGDQFEQKIAALMPEVFNASNDSNESDDRSDDKGPEPEGVTVGDINGRIYAFIGLERVGGIMVYDITNPESPQFVSYESNRIVTGDPEAGTAGDLGPEGILFIPADESTTGLPQLMVTNEVSGSTTMYQITPQQQQQQTTFAVLSDPHYYDNDLGVEGSAFEEYLAQDRKLIRESEAITAAAVEALLKDDSLSFVIVSGDLTKDGELSSHQEFASYMKRLEAGGIEVFVVPGNHDINNPHAHAYVGDDAVPTDWVSPEEFLDIYGDFGFKQALYRDSNSLSYLVEPVEGLYLLALDSCDYTDNFVEAYPATHGQFSEETLVWIEQMLNMATSEGKQVVAAMHHGLLEHFTGQSIANPGSEYVIDDYKAISQRLADAGLTMVFTGHYHAQDMVIGADGRLLDVETGSLATYPSPYRMVTIDTDNSVRIESRYITEIDYELEGKNFTDYSRTYLYGGLVNLAQTMLTAPSDMGGYGLDAGMASVVSPQIASAYMAHYTGNELLDSATSVTLTSYLGSEDPINQLLGQVLGSLWTDLPPSDTTLKTDLP</sequence>
<dbReference type="InterPro" id="IPR052956">
    <property type="entry name" value="Mesenchyme-surface_protein"/>
</dbReference>
<dbReference type="PANTHER" id="PTHR46928:SF1">
    <property type="entry name" value="MESENCHYME-SPECIFIC CELL SURFACE GLYCOPROTEIN"/>
    <property type="match status" value="1"/>
</dbReference>
<dbReference type="InterPro" id="IPR055188">
    <property type="entry name" value="Choice_anch_I"/>
</dbReference>
<evidence type="ECO:0000256" key="2">
    <source>
        <dbReference type="SAM" id="SignalP"/>
    </source>
</evidence>
<dbReference type="Proteomes" id="UP000191931">
    <property type="component" value="Unassembled WGS sequence"/>
</dbReference>
<name>A0A1W1HKC7_9BACT</name>
<dbReference type="SUPFAM" id="SSF75011">
    <property type="entry name" value="3-carboxy-cis,cis-mucoante lactonizing enzyme"/>
    <property type="match status" value="1"/>
</dbReference>
<dbReference type="EMBL" id="FWEV01000328">
    <property type="protein sequence ID" value="SLM32910.1"/>
    <property type="molecule type" value="Genomic_DNA"/>
</dbReference>
<keyword evidence="6" id="KW-1185">Reference proteome</keyword>
<dbReference type="PANTHER" id="PTHR46928">
    <property type="entry name" value="MESENCHYME-SPECIFIC CELL SURFACE GLYCOPROTEIN"/>
    <property type="match status" value="1"/>
</dbReference>
<dbReference type="GO" id="GO:0016787">
    <property type="term" value="F:hydrolase activity"/>
    <property type="evidence" value="ECO:0007669"/>
    <property type="project" value="InterPro"/>
</dbReference>
<feature type="domain" description="Choice-of-anchor I" evidence="4">
    <location>
        <begin position="91"/>
        <end position="578"/>
    </location>
</feature>
<proteinExistence type="predicted"/>
<dbReference type="Pfam" id="PF22494">
    <property type="entry name" value="choice_anch_I"/>
    <property type="match status" value="1"/>
</dbReference>
<dbReference type="Pfam" id="PF00149">
    <property type="entry name" value="Metallophos"/>
    <property type="match status" value="1"/>
</dbReference>
<dbReference type="InterPro" id="IPR015943">
    <property type="entry name" value="WD40/YVTN_repeat-like_dom_sf"/>
</dbReference>
<feature type="chain" id="PRO_5013343126" evidence="2">
    <location>
        <begin position="24"/>
        <end position="994"/>
    </location>
</feature>
<evidence type="ECO:0000313" key="5">
    <source>
        <dbReference type="EMBL" id="SLM32910.1"/>
    </source>
</evidence>
<dbReference type="Gene3D" id="2.130.10.10">
    <property type="entry name" value="YVTN repeat-like/Quinoprotein amine dehydrogenase"/>
    <property type="match status" value="1"/>
</dbReference>
<dbReference type="STRING" id="1246637.MTBBW1_820002"/>
<dbReference type="AlphaFoldDB" id="A0A1W1HKC7"/>